<dbReference type="OrthoDB" id="3995855at2759"/>
<evidence type="ECO:0000256" key="2">
    <source>
        <dbReference type="ARBA" id="ARBA00004134"/>
    </source>
</evidence>
<dbReference type="Pfam" id="PF11489">
    <property type="entry name" value="Aim21"/>
    <property type="match status" value="1"/>
</dbReference>
<proteinExistence type="inferred from homology"/>
<dbReference type="Proteomes" id="UP000031516">
    <property type="component" value="Unassembled WGS sequence"/>
</dbReference>
<evidence type="ECO:0000313" key="6">
    <source>
        <dbReference type="EMBL" id="CDO93875.1"/>
    </source>
</evidence>
<feature type="compositionally biased region" description="Acidic residues" evidence="5">
    <location>
        <begin position="231"/>
        <end position="241"/>
    </location>
</feature>
<accession>A0A0A8L6J7</accession>
<evidence type="ECO:0000256" key="3">
    <source>
        <dbReference type="ARBA" id="ARBA00006466"/>
    </source>
</evidence>
<evidence type="ECO:0000256" key="4">
    <source>
        <dbReference type="ARBA" id="ARBA00021016"/>
    </source>
</evidence>
<comment type="similarity">
    <text evidence="3">Belongs to the AIM21 family.</text>
</comment>
<keyword evidence="7" id="KW-1185">Reference proteome</keyword>
<feature type="region of interest" description="Disordered" evidence="5">
    <location>
        <begin position="519"/>
        <end position="549"/>
    </location>
</feature>
<dbReference type="EMBL" id="CCBQ010000027">
    <property type="protein sequence ID" value="CDO93875.1"/>
    <property type="molecule type" value="Genomic_DNA"/>
</dbReference>
<gene>
    <name evidence="6" type="ORF">KLDO_g2163</name>
</gene>
<feature type="region of interest" description="Disordered" evidence="5">
    <location>
        <begin position="1"/>
        <end position="69"/>
    </location>
</feature>
<comment type="function">
    <text evidence="1">Involved in mitochondrial migration along actin filaments.</text>
</comment>
<dbReference type="InterPro" id="IPR021582">
    <property type="entry name" value="Aim21"/>
</dbReference>
<dbReference type="AlphaFoldDB" id="A0A0A8L6J7"/>
<evidence type="ECO:0000313" key="7">
    <source>
        <dbReference type="Proteomes" id="UP000031516"/>
    </source>
</evidence>
<organism evidence="6 7">
    <name type="scientific">Kluyveromyces dobzhanskii CBS 2104</name>
    <dbReference type="NCBI Taxonomy" id="1427455"/>
    <lineage>
        <taxon>Eukaryota</taxon>
        <taxon>Fungi</taxon>
        <taxon>Dikarya</taxon>
        <taxon>Ascomycota</taxon>
        <taxon>Saccharomycotina</taxon>
        <taxon>Saccharomycetes</taxon>
        <taxon>Saccharomycetales</taxon>
        <taxon>Saccharomycetaceae</taxon>
        <taxon>Kluyveromyces</taxon>
    </lineage>
</organism>
<feature type="compositionally biased region" description="Basic and acidic residues" evidence="5">
    <location>
        <begin position="171"/>
        <end position="228"/>
    </location>
</feature>
<protein>
    <recommendedName>
        <fullName evidence="4">Altered inheritance of mitochondria protein 21</fullName>
    </recommendedName>
</protein>
<feature type="compositionally biased region" description="Basic and acidic residues" evidence="5">
    <location>
        <begin position="242"/>
        <end position="261"/>
    </location>
</feature>
<reference evidence="6 7" key="1">
    <citation type="submission" date="2014-03" db="EMBL/GenBank/DDBJ databases">
        <title>The genome of Kluyveromyces dobzhanskii.</title>
        <authorList>
            <person name="Nystedt B."/>
            <person name="Astrom S."/>
        </authorList>
    </citation>
    <scope>NUCLEOTIDE SEQUENCE [LARGE SCALE GENOMIC DNA]</scope>
    <source>
        <strain evidence="6 7">CBS 2104</strain>
    </source>
</reference>
<feature type="compositionally biased region" description="Basic residues" evidence="5">
    <location>
        <begin position="408"/>
        <end position="420"/>
    </location>
</feature>
<feature type="region of interest" description="Disordered" evidence="5">
    <location>
        <begin position="94"/>
        <end position="351"/>
    </location>
</feature>
<evidence type="ECO:0000256" key="1">
    <source>
        <dbReference type="ARBA" id="ARBA00002092"/>
    </source>
</evidence>
<comment type="subcellular location">
    <subcellularLocation>
        <location evidence="2">Cytoplasm</location>
        <location evidence="2">Cytoskeleton</location>
        <location evidence="2">Actin patch</location>
    </subcellularLocation>
</comment>
<feature type="region of interest" description="Disordered" evidence="5">
    <location>
        <begin position="374"/>
        <end position="422"/>
    </location>
</feature>
<feature type="compositionally biased region" description="Acidic residues" evidence="5">
    <location>
        <begin position="108"/>
        <end position="122"/>
    </location>
</feature>
<dbReference type="GO" id="GO:0030479">
    <property type="term" value="C:actin cortical patch"/>
    <property type="evidence" value="ECO:0007669"/>
    <property type="project" value="UniProtKB-SubCell"/>
</dbReference>
<evidence type="ECO:0000256" key="5">
    <source>
        <dbReference type="SAM" id="MobiDB-lite"/>
    </source>
</evidence>
<feature type="compositionally biased region" description="Basic and acidic residues" evidence="5">
    <location>
        <begin position="1"/>
        <end position="11"/>
    </location>
</feature>
<feature type="compositionally biased region" description="Low complexity" evidence="5">
    <location>
        <begin position="318"/>
        <end position="328"/>
    </location>
</feature>
<feature type="compositionally biased region" description="Basic and acidic residues" evidence="5">
    <location>
        <begin position="528"/>
        <end position="540"/>
    </location>
</feature>
<feature type="compositionally biased region" description="Polar residues" evidence="5">
    <location>
        <begin position="329"/>
        <end position="351"/>
    </location>
</feature>
<name>A0A0A8L6J7_9SACH</name>
<comment type="caution">
    <text evidence="6">The sequence shown here is derived from an EMBL/GenBank/DDBJ whole genome shotgun (WGS) entry which is preliminary data.</text>
</comment>
<feature type="region of interest" description="Disordered" evidence="5">
    <location>
        <begin position="452"/>
        <end position="492"/>
    </location>
</feature>
<sequence length="573" mass="63010">MDLETPKVPERPRRRVERCETVGSNLAKSGSEESGVELPPVPKTRPSRKPLAKSATAEKSVEESSVRPAVDVANSVTEARGKLVEETLDKVREAPVVSPVETPGVTPDEVEEAPEELEEQIIDLEAQSEGPCGNSPGPVEPVDEPVERPVKPAELVEEPKEEVVVEPIEESTEKPIEKPIEEPVEMAIREPGEKTIREPGEKTIEEPVEKMNEEPIEKPIEEPIEKPIENITEEPVEETGEEEPKQESTETPTEKTTEKNIEAPIVAESTQELADKGVAPQIQESPIPKQDSSSTQAIKKLGKAPPVPRKPSSKIAAFQQMFQQQPFQTERTSAAKDTSTSKNGGFSGNRAQFAQNLNGMIALPGMAQVPPAFAKKLGATTSSDDNESTNDDTKDTESETALPEIPARSKRTRGPAKRLPKTVASIKKVEAKPTFNIKVVKAWSISFKPDLKQKCTSEEQETDNQPEQHPRELIETEEPASGASTDFEDSVEVQLQPETIKESFCPQLQLDTEPVLKADLEQEQTPMENERSTQEQHEETLQDDPILDADESTPTAFIAEAYDEDTEVETPTA</sequence>